<dbReference type="RefSeq" id="WP_034324924.1">
    <property type="nucleotide sequence ID" value="NZ_JFBM01000094.1"/>
</dbReference>
<keyword evidence="4" id="KW-1185">Reference proteome</keyword>
<evidence type="ECO:0000256" key="2">
    <source>
        <dbReference type="SAM" id="SignalP"/>
    </source>
</evidence>
<dbReference type="InterPro" id="IPR005297">
    <property type="entry name" value="Lipoprotein_repeat"/>
</dbReference>
<dbReference type="AlphaFoldDB" id="A0A2P2FES6"/>
<evidence type="ECO:0000256" key="1">
    <source>
        <dbReference type="SAM" id="MobiDB-lite"/>
    </source>
</evidence>
<dbReference type="Proteomes" id="UP000256220">
    <property type="component" value="Unassembled WGS sequence"/>
</dbReference>
<evidence type="ECO:0000313" key="3">
    <source>
        <dbReference type="EMBL" id="KFU75210.1"/>
    </source>
</evidence>
<dbReference type="Pfam" id="PF03640">
    <property type="entry name" value="Lipoprotein_15"/>
    <property type="match status" value="2"/>
</dbReference>
<keyword evidence="2" id="KW-0732">Signal</keyword>
<comment type="caution">
    <text evidence="3">The sequence shown here is derived from an EMBL/GenBank/DDBJ whole genome shotgun (WGS) entry which is preliminary data.</text>
</comment>
<name>A0A2P2FES6_AMYLU</name>
<dbReference type="GO" id="GO:0043448">
    <property type="term" value="P:alkane catabolic process"/>
    <property type="evidence" value="ECO:0007669"/>
    <property type="project" value="TreeGrafter"/>
</dbReference>
<gene>
    <name evidence="3" type="ORF">BB31_42795</name>
</gene>
<feature type="signal peptide" evidence="2">
    <location>
        <begin position="1"/>
        <end position="19"/>
    </location>
</feature>
<evidence type="ECO:0008006" key="5">
    <source>
        <dbReference type="Google" id="ProtNLM"/>
    </source>
</evidence>
<sequence>MFRKQGFSLAAIAVIGVLALTGCGASTPSPTSVSEQARVESGDSEAGKKITLVSGTAKANNAPPKTGDWATGADGTPDSADQRVVQQWVQLKAVTADGIGRVVVNGAGMTLYRFDKDAPKSSKYACVGQCAQFFPPVLVTAGSRIFVAGVQRSEVGTVKRDDGTHQVVIGGWPVYRFVKDSKPGDVNGQGLSGTWFAVTPNGQKAGAQDRASAEAPRSKPSPAAASAILFDAKNFADDEPSQGIAGIGCRNVARPSVASSIATPGHLTLWSEKDCRGNSVVIDGDIADLTSAGLDNTVASIFFWPGGRQAS</sequence>
<feature type="region of interest" description="Disordered" evidence="1">
    <location>
        <begin position="26"/>
        <end position="78"/>
    </location>
</feature>
<proteinExistence type="predicted"/>
<reference evidence="3 4" key="1">
    <citation type="journal article" date="2014" name="Genome Announc.">
        <title>Draft Genome Sequence of Amycolatopsis lurida NRRL 2430, Producer of the Glycopeptide Family Antibiotic Ristocetin.</title>
        <authorList>
            <person name="Kwun M.J."/>
            <person name="Hong H.J."/>
        </authorList>
    </citation>
    <scope>NUCLEOTIDE SEQUENCE [LARGE SCALE GENOMIC DNA]</scope>
    <source>
        <strain evidence="3 4">NRRL 2430</strain>
    </source>
</reference>
<organism evidence="3 4">
    <name type="scientific">Amycolatopsis lurida NRRL 2430</name>
    <dbReference type="NCBI Taxonomy" id="1460371"/>
    <lineage>
        <taxon>Bacteria</taxon>
        <taxon>Bacillati</taxon>
        <taxon>Actinomycetota</taxon>
        <taxon>Actinomycetes</taxon>
        <taxon>Pseudonocardiales</taxon>
        <taxon>Pseudonocardiaceae</taxon>
        <taxon>Amycolatopsis</taxon>
    </lineage>
</organism>
<protein>
    <recommendedName>
        <fullName evidence="5">Lipoprotein</fullName>
    </recommendedName>
</protein>
<dbReference type="PANTHER" id="PTHR39335:SF1">
    <property type="entry name" value="BLL4220 PROTEIN"/>
    <property type="match status" value="1"/>
</dbReference>
<feature type="compositionally biased region" description="Polar residues" evidence="1">
    <location>
        <begin position="26"/>
        <end position="35"/>
    </location>
</feature>
<evidence type="ECO:0000313" key="4">
    <source>
        <dbReference type="Proteomes" id="UP000256220"/>
    </source>
</evidence>
<dbReference type="PROSITE" id="PS51257">
    <property type="entry name" value="PROKAR_LIPOPROTEIN"/>
    <property type="match status" value="1"/>
</dbReference>
<accession>A0A2P2FES6</accession>
<dbReference type="PANTHER" id="PTHR39335">
    <property type="entry name" value="BLL4220 PROTEIN"/>
    <property type="match status" value="1"/>
</dbReference>
<dbReference type="EMBL" id="JFBM01000094">
    <property type="protein sequence ID" value="KFU75210.1"/>
    <property type="molecule type" value="Genomic_DNA"/>
</dbReference>
<feature type="chain" id="PRO_5039449553" description="Lipoprotein" evidence="2">
    <location>
        <begin position="20"/>
        <end position="311"/>
    </location>
</feature>
<feature type="compositionally biased region" description="Basic and acidic residues" evidence="1">
    <location>
        <begin position="37"/>
        <end position="48"/>
    </location>
</feature>